<dbReference type="Gene3D" id="3.40.50.970">
    <property type="match status" value="2"/>
</dbReference>
<dbReference type="Pfam" id="PF09364">
    <property type="entry name" value="XFP_N"/>
    <property type="match status" value="1"/>
</dbReference>
<accession>A0A061JQN2</accession>
<evidence type="ECO:0000313" key="4">
    <source>
        <dbReference type="Proteomes" id="UP000026923"/>
    </source>
</evidence>
<dbReference type="InterPro" id="IPR009014">
    <property type="entry name" value="Transketo_C/PFOR_II"/>
</dbReference>
<dbReference type="HOGENOM" id="CLU_019087_0_0_6"/>
<proteinExistence type="predicted"/>
<name>A0A061JQN2_STUST</name>
<dbReference type="EMBL" id="AMCZ02000006">
    <property type="protein sequence ID" value="EWC42022.1"/>
    <property type="molecule type" value="Genomic_DNA"/>
</dbReference>
<dbReference type="PANTHER" id="PTHR31273">
    <property type="entry name" value="PHOSPHOKETOLASE-RELATED"/>
    <property type="match status" value="1"/>
</dbReference>
<reference evidence="3 4" key="1">
    <citation type="journal article" date="2013" name="Genome Announc.">
        <title>Draft Genome of the Nitrogen-Fixing Bacterium Pseudomonas stutzeri Strain KOS6 Isolated from Industrial Hydrocarbon Sludge.</title>
        <authorList>
            <person name="Grigoryeva T.V."/>
            <person name="Laikov A.V."/>
            <person name="Naumova R.P."/>
            <person name="Manolov A.I."/>
            <person name="Larin A.K."/>
            <person name="Karpova I.Y."/>
            <person name="Semashko T.A."/>
            <person name="Alexeev D.G."/>
            <person name="Kostryukova E.S."/>
            <person name="Muller R."/>
            <person name="Govorun V.M."/>
        </authorList>
    </citation>
    <scope>NUCLEOTIDE SEQUENCE [LARGE SCALE GENOMIC DNA]</scope>
    <source>
        <strain evidence="3 4">KOS6</strain>
    </source>
</reference>
<dbReference type="RefSeq" id="WP_003296537.1">
    <property type="nucleotide sequence ID" value="NZ_KK020675.1"/>
</dbReference>
<dbReference type="eggNOG" id="COG3957">
    <property type="taxonomic scope" value="Bacteria"/>
</dbReference>
<dbReference type="PANTHER" id="PTHR31273:SF0">
    <property type="entry name" value="PHOSPHOKETOLASE-RELATED"/>
    <property type="match status" value="1"/>
</dbReference>
<dbReference type="Pfam" id="PF03894">
    <property type="entry name" value="XFP"/>
    <property type="match status" value="1"/>
</dbReference>
<dbReference type="OrthoDB" id="9758450at2"/>
<comment type="caution">
    <text evidence="3">The sequence shown here is derived from an EMBL/GenBank/DDBJ whole genome shotgun (WGS) entry which is preliminary data.</text>
</comment>
<protein>
    <submittedName>
        <fullName evidence="3">D-xylulose 5-phosphate</fullName>
    </submittedName>
</protein>
<dbReference type="GO" id="GO:0005975">
    <property type="term" value="P:carbohydrate metabolic process"/>
    <property type="evidence" value="ECO:0007669"/>
    <property type="project" value="InterPro"/>
</dbReference>
<dbReference type="Proteomes" id="UP000026923">
    <property type="component" value="Unassembled WGS sequence"/>
</dbReference>
<organism evidence="3 4">
    <name type="scientific">Stutzerimonas stutzeri KOS6</name>
    <dbReference type="NCBI Taxonomy" id="1218352"/>
    <lineage>
        <taxon>Bacteria</taxon>
        <taxon>Pseudomonadati</taxon>
        <taxon>Pseudomonadota</taxon>
        <taxon>Gammaproteobacteria</taxon>
        <taxon>Pseudomonadales</taxon>
        <taxon>Pseudomonadaceae</taxon>
        <taxon>Stutzerimonas</taxon>
    </lineage>
</organism>
<feature type="region of interest" description="Disordered" evidence="1">
    <location>
        <begin position="381"/>
        <end position="409"/>
    </location>
</feature>
<dbReference type="InterPro" id="IPR005593">
    <property type="entry name" value="Xul5P/Fru6P_PKetolase"/>
</dbReference>
<dbReference type="InterPro" id="IPR029061">
    <property type="entry name" value="THDP-binding"/>
</dbReference>
<evidence type="ECO:0000259" key="2">
    <source>
        <dbReference type="Pfam" id="PF09364"/>
    </source>
</evidence>
<gene>
    <name evidence="3" type="ORF">B597_007090</name>
</gene>
<dbReference type="SUPFAM" id="SSF52518">
    <property type="entry name" value="Thiamin diphosphate-binding fold (THDP-binding)"/>
    <property type="match status" value="2"/>
</dbReference>
<sequence length="792" mass="84721">MSSQANLATDWRAGYGPIAHRSETIERMQALVQRLVAQRRIADEASAHALLAAADRVACTAMSVVAHMTYARRIDRSGCPLGSDDFKQTPEGHTGGSLNMVPAFVGYLLANALTGTTRGWLMGQGHCVAAIEAVNALTGDVSAAQRGRYDRSEAGLSLLIADFYSYAIDKQGRPAVPLGSHAGPNTAGAISEGGYLGFAGLQYVHTPLPGESLVAFLSDGAFEEQRGSDWAPRWWRAEDCGFAIPVMILNGRRIEQRTQIVQEGGATWLAEDLRHNGFDPVIVDGRDPMAIAWAIVEAEDTLSAFAARSDRRYPVKLPYVIAETEKGFGFPGAATNAAHNLPLNGNPREDAQAREAFNAGAAALFVPESELENALTVLANHGQSQRSRESEHPMALRHPASPHLPMPAWAPTEVSGSAMSALDRWFVELVQANPQLRIRIGNPDELASNKMGTTLALLKHRVNVPEPGVPESTDGSVVTALNEEAVAAAALANKGGLNLIVSYEAFAVKMLGLMRQEIIFARRQKELGQPPGWISVPLIVTSHTWENSKNEQSHQDPTIGEALLGEMSDTARVLFPVDANTASAALRAVYASRGQVACVVVSKRDTPNHFNAAAAQSLVEHGAAHVAGDPATAQLQFVVIGAYQLEEAFKAHARLERHGLASCVTVVIEPGRLRIPRDDLEATFVVGDEALQALFPPHLPRVLISHTRPEPMLGVLRRIDSGTSKTRALGYINRGGTLDVAGMLIANRCTWVDAIYAAAQVTGRNSSQVAAAATDERISSGSDAVRGDRAGS</sequence>
<evidence type="ECO:0000256" key="1">
    <source>
        <dbReference type="SAM" id="MobiDB-lite"/>
    </source>
</evidence>
<evidence type="ECO:0000313" key="3">
    <source>
        <dbReference type="EMBL" id="EWC42022.1"/>
    </source>
</evidence>
<dbReference type="AlphaFoldDB" id="A0A061JQN2"/>
<feature type="domain" description="Xylulose 5-phosphate/Fructose 6-phosphate phosphoketolase N-terminal" evidence="2">
    <location>
        <begin position="61"/>
        <end position="332"/>
    </location>
</feature>
<dbReference type="Gene3D" id="3.40.50.920">
    <property type="match status" value="1"/>
</dbReference>
<dbReference type="GO" id="GO:0016832">
    <property type="term" value="F:aldehyde-lyase activity"/>
    <property type="evidence" value="ECO:0007669"/>
    <property type="project" value="InterPro"/>
</dbReference>
<dbReference type="InterPro" id="IPR018970">
    <property type="entry name" value="Xul5P/Fru6P_PKetolase_N"/>
</dbReference>